<protein>
    <recommendedName>
        <fullName evidence="3 8">Carbonic anhydrase</fullName>
        <ecNumber evidence="3 8">4.2.1.1</ecNumber>
    </recommendedName>
</protein>
<comment type="similarity">
    <text evidence="2 8">Belongs to the alpha-carbonic anhydrase family.</text>
</comment>
<dbReference type="SUPFAM" id="SSF51069">
    <property type="entry name" value="Carbonic anhydrase"/>
    <property type="match status" value="1"/>
</dbReference>
<evidence type="ECO:0000256" key="7">
    <source>
        <dbReference type="ARBA" id="ARBA00048348"/>
    </source>
</evidence>
<dbReference type="CDD" id="cd00326">
    <property type="entry name" value="alpha_CA"/>
    <property type="match status" value="1"/>
</dbReference>
<dbReference type="Proteomes" id="UP001497623">
    <property type="component" value="Unassembled WGS sequence"/>
</dbReference>
<dbReference type="SMART" id="SM01057">
    <property type="entry name" value="Carb_anhydrase"/>
    <property type="match status" value="1"/>
</dbReference>
<evidence type="ECO:0000256" key="2">
    <source>
        <dbReference type="ARBA" id="ARBA00010718"/>
    </source>
</evidence>
<dbReference type="GO" id="GO:0004089">
    <property type="term" value="F:carbonate dehydratase activity"/>
    <property type="evidence" value="ECO:0007669"/>
    <property type="project" value="UniProtKB-UniRule"/>
</dbReference>
<dbReference type="AlphaFoldDB" id="A0AAV2RZZ4"/>
<accession>A0AAV2RZZ4</accession>
<dbReference type="PANTHER" id="PTHR18952">
    <property type="entry name" value="CARBONIC ANHYDRASE"/>
    <property type="match status" value="1"/>
</dbReference>
<evidence type="ECO:0000256" key="1">
    <source>
        <dbReference type="ARBA" id="ARBA00002904"/>
    </source>
</evidence>
<dbReference type="PANTHER" id="PTHR18952:SF265">
    <property type="entry name" value="CARBONIC ANHYDRASE"/>
    <property type="match status" value="1"/>
</dbReference>
<evidence type="ECO:0000313" key="11">
    <source>
        <dbReference type="Proteomes" id="UP001497623"/>
    </source>
</evidence>
<dbReference type="EMBL" id="CAXKWB010040670">
    <property type="protein sequence ID" value="CAL4155397.1"/>
    <property type="molecule type" value="Genomic_DNA"/>
</dbReference>
<evidence type="ECO:0000259" key="9">
    <source>
        <dbReference type="PROSITE" id="PS51144"/>
    </source>
</evidence>
<comment type="caution">
    <text evidence="10">The sequence shown here is derived from an EMBL/GenBank/DDBJ whole genome shotgun (WGS) entry which is preliminary data.</text>
</comment>
<dbReference type="GO" id="GO:0008270">
    <property type="term" value="F:zinc ion binding"/>
    <property type="evidence" value="ECO:0007669"/>
    <property type="project" value="UniProtKB-UniRule"/>
</dbReference>
<gene>
    <name evidence="10" type="ORF">MNOR_LOCUS31505</name>
</gene>
<organism evidence="10 11">
    <name type="scientific">Meganyctiphanes norvegica</name>
    <name type="common">Northern krill</name>
    <name type="synonym">Thysanopoda norvegica</name>
    <dbReference type="NCBI Taxonomy" id="48144"/>
    <lineage>
        <taxon>Eukaryota</taxon>
        <taxon>Metazoa</taxon>
        <taxon>Ecdysozoa</taxon>
        <taxon>Arthropoda</taxon>
        <taxon>Crustacea</taxon>
        <taxon>Multicrustacea</taxon>
        <taxon>Malacostraca</taxon>
        <taxon>Eumalacostraca</taxon>
        <taxon>Eucarida</taxon>
        <taxon>Euphausiacea</taxon>
        <taxon>Euphausiidae</taxon>
        <taxon>Meganyctiphanes</taxon>
    </lineage>
</organism>
<dbReference type="InterPro" id="IPR023561">
    <property type="entry name" value="Carbonic_anhydrase_a-class"/>
</dbReference>
<evidence type="ECO:0000256" key="8">
    <source>
        <dbReference type="RuleBase" id="RU367011"/>
    </source>
</evidence>
<feature type="domain" description="Alpha-carbonic anhydrase" evidence="9">
    <location>
        <begin position="1"/>
        <end position="157"/>
    </location>
</feature>
<comment type="cofactor">
    <cofactor evidence="8">
        <name>Zn(2+)</name>
        <dbReference type="ChEBI" id="CHEBI:29105"/>
    </cofactor>
</comment>
<keyword evidence="11" id="KW-1185">Reference proteome</keyword>
<dbReference type="Gene3D" id="3.10.200.10">
    <property type="entry name" value="Alpha carbonic anhydrase"/>
    <property type="match status" value="1"/>
</dbReference>
<dbReference type="InterPro" id="IPR018338">
    <property type="entry name" value="Carbonic_anhydrase_a-class_CS"/>
</dbReference>
<keyword evidence="5 8" id="KW-0862">Zinc</keyword>
<dbReference type="PROSITE" id="PS51144">
    <property type="entry name" value="ALPHA_CA_2"/>
    <property type="match status" value="1"/>
</dbReference>
<evidence type="ECO:0000313" key="10">
    <source>
        <dbReference type="EMBL" id="CAL4155397.1"/>
    </source>
</evidence>
<sequence length="158" mass="17667">ENNRGSEHTVDGTRYAMELHLVHYKSNYGSLGEALKHVDGLAVLGIFFNVGEENAALKPITDSLTDVVESGPEIEISFNVALIDLIPATKTFYRYNGSLTTPSCNEVVTWTVFSTQLSISEEQVKALRKLRDHEDQEICDNYRGIQPLNGREVKKIQP</sequence>
<dbReference type="InterPro" id="IPR001148">
    <property type="entry name" value="CA_dom"/>
</dbReference>
<evidence type="ECO:0000256" key="4">
    <source>
        <dbReference type="ARBA" id="ARBA00022723"/>
    </source>
</evidence>
<comment type="catalytic activity">
    <reaction evidence="7 8">
        <text>hydrogencarbonate + H(+) = CO2 + H2O</text>
        <dbReference type="Rhea" id="RHEA:10748"/>
        <dbReference type="ChEBI" id="CHEBI:15377"/>
        <dbReference type="ChEBI" id="CHEBI:15378"/>
        <dbReference type="ChEBI" id="CHEBI:16526"/>
        <dbReference type="ChEBI" id="CHEBI:17544"/>
        <dbReference type="EC" id="4.2.1.1"/>
    </reaction>
</comment>
<evidence type="ECO:0000256" key="6">
    <source>
        <dbReference type="ARBA" id="ARBA00023239"/>
    </source>
</evidence>
<dbReference type="PROSITE" id="PS00162">
    <property type="entry name" value="ALPHA_CA_1"/>
    <property type="match status" value="1"/>
</dbReference>
<dbReference type="EC" id="4.2.1.1" evidence="3 8"/>
<feature type="non-terminal residue" evidence="10">
    <location>
        <position position="1"/>
    </location>
</feature>
<dbReference type="InterPro" id="IPR036398">
    <property type="entry name" value="CA_dom_sf"/>
</dbReference>
<keyword evidence="4 8" id="KW-0479">Metal-binding</keyword>
<keyword evidence="6 8" id="KW-0456">Lyase</keyword>
<name>A0AAV2RZZ4_MEGNR</name>
<feature type="non-terminal residue" evidence="10">
    <location>
        <position position="158"/>
    </location>
</feature>
<dbReference type="Pfam" id="PF00194">
    <property type="entry name" value="Carb_anhydrase"/>
    <property type="match status" value="1"/>
</dbReference>
<reference evidence="10 11" key="1">
    <citation type="submission" date="2024-05" db="EMBL/GenBank/DDBJ databases">
        <authorList>
            <person name="Wallberg A."/>
        </authorList>
    </citation>
    <scope>NUCLEOTIDE SEQUENCE [LARGE SCALE GENOMIC DNA]</scope>
</reference>
<comment type="function">
    <text evidence="1 8">Reversible hydration of carbon dioxide.</text>
</comment>
<evidence type="ECO:0000256" key="5">
    <source>
        <dbReference type="ARBA" id="ARBA00022833"/>
    </source>
</evidence>
<evidence type="ECO:0000256" key="3">
    <source>
        <dbReference type="ARBA" id="ARBA00012925"/>
    </source>
</evidence>
<proteinExistence type="inferred from homology"/>